<keyword evidence="7" id="KW-0333">Golgi apparatus</keyword>
<sequence length="222" mass="24604">MSATVIYSNAIKLKTELQHDVASLESNQGSPLLLQSKIKAGLVTLQRSIKDLEDLSRREVTAIKRETTTGRAVKLRDECSQIQGALDRFRNIEATRVAAEQRQALLGTDHALQQRSNASGTEEQSTILMMDGLLNERAVLDGADQGLEQYLSMGRSALQELYEQRSMLKSTQKRLLDVANSLGLSTSVIRFIEQRTASDKWILYGGLSGTVLILWGIVHYLG</sequence>
<name>A0ABQ8F3Z6_9FUNG</name>
<feature type="transmembrane region" description="Helical" evidence="12">
    <location>
        <begin position="201"/>
        <end position="221"/>
    </location>
</feature>
<evidence type="ECO:0000256" key="1">
    <source>
        <dbReference type="ARBA" id="ARBA00004163"/>
    </source>
</evidence>
<evidence type="ECO:0000256" key="8">
    <source>
        <dbReference type="ARBA" id="ARBA00023136"/>
    </source>
</evidence>
<organism evidence="13 14">
    <name type="scientific">Batrachochytrium salamandrivorans</name>
    <dbReference type="NCBI Taxonomy" id="1357716"/>
    <lineage>
        <taxon>Eukaryota</taxon>
        <taxon>Fungi</taxon>
        <taxon>Fungi incertae sedis</taxon>
        <taxon>Chytridiomycota</taxon>
        <taxon>Chytridiomycota incertae sedis</taxon>
        <taxon>Chytridiomycetes</taxon>
        <taxon>Rhizophydiales</taxon>
        <taxon>Rhizophydiales incertae sedis</taxon>
        <taxon>Batrachochytrium</taxon>
    </lineage>
</organism>
<reference evidence="13 14" key="1">
    <citation type="submission" date="2021-02" db="EMBL/GenBank/DDBJ databases">
        <title>Variation within the Batrachochytrium salamandrivorans European outbreak.</title>
        <authorList>
            <person name="Kelly M."/>
            <person name="Pasmans F."/>
            <person name="Shea T.P."/>
            <person name="Munoz J.F."/>
            <person name="Carranza S."/>
            <person name="Cuomo C.A."/>
            <person name="Martel A."/>
        </authorList>
    </citation>
    <scope>NUCLEOTIDE SEQUENCE [LARGE SCALE GENOMIC DNA]</scope>
    <source>
        <strain evidence="13 14">AMFP18/2</strain>
    </source>
</reference>
<comment type="subcellular location">
    <subcellularLocation>
        <location evidence="1">Endoplasmic reticulum membrane</location>
        <topology evidence="1">Single-pass type IV membrane protein</topology>
    </subcellularLocation>
    <subcellularLocation>
        <location evidence="2">Golgi apparatus membrane</location>
        <topology evidence="2">Single-pass type IV membrane protein</topology>
    </subcellularLocation>
</comment>
<keyword evidence="3 11" id="KW-0813">Transport</keyword>
<keyword evidence="14" id="KW-1185">Reference proteome</keyword>
<comment type="function">
    <text evidence="11">SNARE required for protein transport between the ER and the Golgi complex.</text>
</comment>
<comment type="caution">
    <text evidence="13">The sequence shown here is derived from an EMBL/GenBank/DDBJ whole genome shotgun (WGS) entry which is preliminary data.</text>
</comment>
<protein>
    <recommendedName>
        <fullName evidence="10 11">Protein transport protein BOS1</fullName>
    </recommendedName>
</protein>
<evidence type="ECO:0000313" key="14">
    <source>
        <dbReference type="Proteomes" id="UP001648503"/>
    </source>
</evidence>
<evidence type="ECO:0000256" key="10">
    <source>
        <dbReference type="ARBA" id="ARBA00040957"/>
    </source>
</evidence>
<dbReference type="PANTHER" id="PTHR21230:SF1">
    <property type="entry name" value="GOLGI SNAP RECEPTOR COMPLEX MEMBER 2"/>
    <property type="match status" value="1"/>
</dbReference>
<gene>
    <name evidence="13" type="ORF">BASA50_009490</name>
</gene>
<evidence type="ECO:0000256" key="4">
    <source>
        <dbReference type="ARBA" id="ARBA00022692"/>
    </source>
</evidence>
<evidence type="ECO:0000256" key="9">
    <source>
        <dbReference type="ARBA" id="ARBA00037983"/>
    </source>
</evidence>
<keyword evidence="6 12" id="KW-1133">Transmembrane helix</keyword>
<dbReference type="Pfam" id="PF12352">
    <property type="entry name" value="V-SNARE_C"/>
    <property type="match status" value="1"/>
</dbReference>
<dbReference type="InterPro" id="IPR027027">
    <property type="entry name" value="GOSR2/Membrin/Bos1"/>
</dbReference>
<evidence type="ECO:0000256" key="5">
    <source>
        <dbReference type="ARBA" id="ARBA00022927"/>
    </source>
</evidence>
<keyword evidence="4 12" id="KW-0812">Transmembrane</keyword>
<evidence type="ECO:0000256" key="11">
    <source>
        <dbReference type="PIRNR" id="PIRNR028865"/>
    </source>
</evidence>
<dbReference type="Gene3D" id="1.20.5.110">
    <property type="match status" value="1"/>
</dbReference>
<evidence type="ECO:0000256" key="6">
    <source>
        <dbReference type="ARBA" id="ARBA00022989"/>
    </source>
</evidence>
<dbReference type="EMBL" id="JAFCIX010000435">
    <property type="protein sequence ID" value="KAH6590228.1"/>
    <property type="molecule type" value="Genomic_DNA"/>
</dbReference>
<keyword evidence="8 11" id="KW-0472">Membrane</keyword>
<comment type="similarity">
    <text evidence="9 11">Belongs to the BOS1 family.</text>
</comment>
<evidence type="ECO:0000256" key="7">
    <source>
        <dbReference type="ARBA" id="ARBA00023034"/>
    </source>
</evidence>
<dbReference type="SUPFAM" id="SSF58038">
    <property type="entry name" value="SNARE fusion complex"/>
    <property type="match status" value="1"/>
</dbReference>
<dbReference type="Proteomes" id="UP001648503">
    <property type="component" value="Unassembled WGS sequence"/>
</dbReference>
<dbReference type="CDD" id="cd15863">
    <property type="entry name" value="SNARE_GS27"/>
    <property type="match status" value="1"/>
</dbReference>
<evidence type="ECO:0000256" key="3">
    <source>
        <dbReference type="ARBA" id="ARBA00022448"/>
    </source>
</evidence>
<dbReference type="PANTHER" id="PTHR21230">
    <property type="entry name" value="VESICLE TRANSPORT V-SNARE PROTEIN VTI1-RELATED"/>
    <property type="match status" value="1"/>
</dbReference>
<dbReference type="PIRSF" id="PIRSF028865">
    <property type="entry name" value="Membrin-2"/>
    <property type="match status" value="1"/>
</dbReference>
<accession>A0ABQ8F3Z6</accession>
<evidence type="ECO:0000313" key="13">
    <source>
        <dbReference type="EMBL" id="KAH6590228.1"/>
    </source>
</evidence>
<keyword evidence="5 11" id="KW-0653">Protein transport</keyword>
<proteinExistence type="inferred from homology"/>
<evidence type="ECO:0000256" key="2">
    <source>
        <dbReference type="ARBA" id="ARBA00004409"/>
    </source>
</evidence>
<evidence type="ECO:0000256" key="12">
    <source>
        <dbReference type="SAM" id="Phobius"/>
    </source>
</evidence>